<dbReference type="GO" id="GO:0006891">
    <property type="term" value="P:intra-Golgi vesicle-mediated transport"/>
    <property type="evidence" value="ECO:0007669"/>
    <property type="project" value="TreeGrafter"/>
</dbReference>
<sequence length="325" mass="36239">MADSVDELFAIRNLFSLGAYQTLINEVSSSRAPLSDAAKQEAKSYLYRSYIAQGKYNLVISELKDSQIPEQHAIRLLAIYLQAKSKGDNTNKETTVKRVTELLAESTNVVNSLVQLVAGTVLYNEGLLEDALKVLHHHGKNLEVRKRFTRYCEVYLKLEPGAIAGNNVLSSFMTIDRLDLARKEVAAAKQWSEDAMLAQLLEAWVDLRIGGDKYKEAFYIFEEFAQSHSANTVKVLNGQAVANIALARYPEAESLLLEALKINNDDPDTIVNLIVVANLTSKPSDVINRYINQLRDTAPDHTFLQDLDLKSSLFDRASARFAIAS</sequence>
<dbReference type="AlphaFoldDB" id="A0A433QQ89"/>
<keyword evidence="13" id="KW-1185">Reference proteome</keyword>
<keyword evidence="6 11" id="KW-0931">ER-Golgi transport</keyword>
<dbReference type="GO" id="GO:0006888">
    <property type="term" value="P:endoplasmic reticulum to Golgi vesicle-mediated transport"/>
    <property type="evidence" value="ECO:0007669"/>
    <property type="project" value="TreeGrafter"/>
</dbReference>
<dbReference type="PIRSF" id="PIRSF016478">
    <property type="entry name" value="Coatomer_esu"/>
    <property type="match status" value="1"/>
</dbReference>
<name>A0A433QQ89_9FUNG</name>
<accession>A0A433QQ89</accession>
<dbReference type="InterPro" id="IPR006822">
    <property type="entry name" value="Coatomer_esu"/>
</dbReference>
<keyword evidence="8 11" id="KW-0333">Golgi apparatus</keyword>
<dbReference type="PANTHER" id="PTHR10805">
    <property type="entry name" value="COATOMER SUBUNIT EPSILON"/>
    <property type="match status" value="1"/>
</dbReference>
<evidence type="ECO:0000313" key="13">
    <source>
        <dbReference type="Proteomes" id="UP000274822"/>
    </source>
</evidence>
<evidence type="ECO:0000313" key="12">
    <source>
        <dbReference type="EMBL" id="RUS31929.1"/>
    </source>
</evidence>
<keyword evidence="5 11" id="KW-0963">Cytoplasm</keyword>
<dbReference type="GO" id="GO:0015031">
    <property type="term" value="P:protein transport"/>
    <property type="evidence" value="ECO:0007669"/>
    <property type="project" value="UniProtKB-UniRule"/>
</dbReference>
<comment type="subcellular location">
    <subcellularLocation>
        <location evidence="2">Cytoplasmic vesicle</location>
        <location evidence="2">COPI-coated vesicle membrane</location>
        <topology evidence="2">Peripheral membrane protein</topology>
        <orientation evidence="2">Cytoplasmic side</orientation>
    </subcellularLocation>
    <subcellularLocation>
        <location evidence="1">Golgi apparatus membrane</location>
        <topology evidence="1">Peripheral membrane protein</topology>
        <orientation evidence="1">Cytoplasmic side</orientation>
    </subcellularLocation>
</comment>
<dbReference type="EMBL" id="RBNJ01002485">
    <property type="protein sequence ID" value="RUS31929.1"/>
    <property type="molecule type" value="Genomic_DNA"/>
</dbReference>
<keyword evidence="4 11" id="KW-0813">Transport</keyword>
<keyword evidence="7 11" id="KW-0653">Protein transport</keyword>
<protein>
    <recommendedName>
        <fullName evidence="11">Coatomer subunit epsilon</fullName>
    </recommendedName>
</protein>
<dbReference type="PANTHER" id="PTHR10805:SF0">
    <property type="entry name" value="COATOMER SUBUNIT EPSILON"/>
    <property type="match status" value="1"/>
</dbReference>
<gene>
    <name evidence="12" type="ORF">BC938DRAFT_476742</name>
</gene>
<evidence type="ECO:0000256" key="9">
    <source>
        <dbReference type="ARBA" id="ARBA00023136"/>
    </source>
</evidence>
<dbReference type="Proteomes" id="UP000274822">
    <property type="component" value="Unassembled WGS sequence"/>
</dbReference>
<dbReference type="SUPFAM" id="SSF48452">
    <property type="entry name" value="TPR-like"/>
    <property type="match status" value="1"/>
</dbReference>
<evidence type="ECO:0000256" key="11">
    <source>
        <dbReference type="PIRNR" id="PIRNR016478"/>
    </source>
</evidence>
<comment type="similarity">
    <text evidence="3 11">Belongs to the COPE family.</text>
</comment>
<organism evidence="12 13">
    <name type="scientific">Jimgerdemannia flammicorona</name>
    <dbReference type="NCBI Taxonomy" id="994334"/>
    <lineage>
        <taxon>Eukaryota</taxon>
        <taxon>Fungi</taxon>
        <taxon>Fungi incertae sedis</taxon>
        <taxon>Mucoromycota</taxon>
        <taxon>Mucoromycotina</taxon>
        <taxon>Endogonomycetes</taxon>
        <taxon>Endogonales</taxon>
        <taxon>Endogonaceae</taxon>
        <taxon>Jimgerdemannia</taxon>
    </lineage>
</organism>
<evidence type="ECO:0000256" key="1">
    <source>
        <dbReference type="ARBA" id="ARBA00004255"/>
    </source>
</evidence>
<evidence type="ECO:0000256" key="3">
    <source>
        <dbReference type="ARBA" id="ARBA00008827"/>
    </source>
</evidence>
<evidence type="ECO:0000256" key="6">
    <source>
        <dbReference type="ARBA" id="ARBA00022892"/>
    </source>
</evidence>
<evidence type="ECO:0000256" key="10">
    <source>
        <dbReference type="ARBA" id="ARBA00023329"/>
    </source>
</evidence>
<evidence type="ECO:0000256" key="2">
    <source>
        <dbReference type="ARBA" id="ARBA00004347"/>
    </source>
</evidence>
<keyword evidence="9 11" id="KW-0472">Membrane</keyword>
<comment type="caution">
    <text evidence="12">The sequence shown here is derived from an EMBL/GenBank/DDBJ whole genome shotgun (WGS) entry which is preliminary data.</text>
</comment>
<evidence type="ECO:0000256" key="4">
    <source>
        <dbReference type="ARBA" id="ARBA00022448"/>
    </source>
</evidence>
<evidence type="ECO:0000256" key="5">
    <source>
        <dbReference type="ARBA" id="ARBA00022490"/>
    </source>
</evidence>
<proteinExistence type="inferred from homology"/>
<evidence type="ECO:0000256" key="7">
    <source>
        <dbReference type="ARBA" id="ARBA00022927"/>
    </source>
</evidence>
<comment type="function">
    <text evidence="11">The coatomer is a cytosolic protein complex that binds to dilysine motifs and reversibly associates with Golgi non-clathrin-coated vesicles, which further mediate biosynthetic protein transport from the ER, via the Golgi up to the trans Golgi network. The coatomer complex is required for budding from Golgi membranes, and is essential for the retrograde Golgi-to-ER transport of dilysine-tagged proteins.</text>
</comment>
<dbReference type="GO" id="GO:0000139">
    <property type="term" value="C:Golgi membrane"/>
    <property type="evidence" value="ECO:0007669"/>
    <property type="project" value="UniProtKB-SubCell"/>
</dbReference>
<dbReference type="Gene3D" id="1.25.40.10">
    <property type="entry name" value="Tetratricopeptide repeat domain"/>
    <property type="match status" value="1"/>
</dbReference>
<reference evidence="12 13" key="1">
    <citation type="journal article" date="2018" name="New Phytol.">
        <title>Phylogenomics of Endogonaceae and evolution of mycorrhizas within Mucoromycota.</title>
        <authorList>
            <person name="Chang Y."/>
            <person name="Desiro A."/>
            <person name="Na H."/>
            <person name="Sandor L."/>
            <person name="Lipzen A."/>
            <person name="Clum A."/>
            <person name="Barry K."/>
            <person name="Grigoriev I.V."/>
            <person name="Martin F.M."/>
            <person name="Stajich J.E."/>
            <person name="Smith M.E."/>
            <person name="Bonito G."/>
            <person name="Spatafora J.W."/>
        </authorList>
    </citation>
    <scope>NUCLEOTIDE SEQUENCE [LARGE SCALE GENOMIC DNA]</scope>
    <source>
        <strain evidence="12 13">AD002</strain>
    </source>
</reference>
<dbReference type="InterPro" id="IPR011990">
    <property type="entry name" value="TPR-like_helical_dom_sf"/>
</dbReference>
<dbReference type="GO" id="GO:0006890">
    <property type="term" value="P:retrograde vesicle-mediated transport, Golgi to endoplasmic reticulum"/>
    <property type="evidence" value="ECO:0007669"/>
    <property type="project" value="UniProtKB-UniRule"/>
</dbReference>
<dbReference type="Pfam" id="PF04733">
    <property type="entry name" value="Coatomer_E"/>
    <property type="match status" value="1"/>
</dbReference>
<keyword evidence="10 11" id="KW-0968">Cytoplasmic vesicle</keyword>
<evidence type="ECO:0000256" key="8">
    <source>
        <dbReference type="ARBA" id="ARBA00023034"/>
    </source>
</evidence>
<dbReference type="GO" id="GO:0005198">
    <property type="term" value="F:structural molecule activity"/>
    <property type="evidence" value="ECO:0007669"/>
    <property type="project" value="UniProtKB-UniRule"/>
</dbReference>
<dbReference type="GO" id="GO:0030126">
    <property type="term" value="C:COPI vesicle coat"/>
    <property type="evidence" value="ECO:0007669"/>
    <property type="project" value="TreeGrafter"/>
</dbReference>